<dbReference type="SUPFAM" id="SSF46955">
    <property type="entry name" value="Putative DNA-binding domain"/>
    <property type="match status" value="1"/>
</dbReference>
<name>A0A9X4LEL8_9BURK</name>
<dbReference type="InterPro" id="IPR009061">
    <property type="entry name" value="DNA-bd_dom_put_sf"/>
</dbReference>
<evidence type="ECO:0000313" key="2">
    <source>
        <dbReference type="Proteomes" id="UP001152766"/>
    </source>
</evidence>
<dbReference type="Gene3D" id="1.10.238.160">
    <property type="match status" value="1"/>
</dbReference>
<dbReference type="Pfam" id="PF05930">
    <property type="entry name" value="Phage_AlpA"/>
    <property type="match status" value="1"/>
</dbReference>
<gene>
    <name evidence="1" type="ORF">EXJ73_04450</name>
</gene>
<dbReference type="AlphaFoldDB" id="A0A9X4LEL8"/>
<accession>A0A9X4LEL8</accession>
<organism evidence="1 2">
    <name type="scientific">Pelomonas aquatica</name>
    <dbReference type="NCBI Taxonomy" id="431058"/>
    <lineage>
        <taxon>Bacteria</taxon>
        <taxon>Pseudomonadati</taxon>
        <taxon>Pseudomonadota</taxon>
        <taxon>Betaproteobacteria</taxon>
        <taxon>Burkholderiales</taxon>
        <taxon>Sphaerotilaceae</taxon>
        <taxon>Roseateles</taxon>
    </lineage>
</organism>
<sequence length="69" mass="7794">MSTATSPILLKKAEVCQRLSMSVRALEGKVKEGAFPPPVRLGKHVYWSELAVNAWKARMFGPQEAWRPR</sequence>
<dbReference type="InterPro" id="IPR010260">
    <property type="entry name" value="AlpA"/>
</dbReference>
<protein>
    <submittedName>
        <fullName evidence="1">AlpA family phage regulatory protein</fullName>
    </submittedName>
</protein>
<proteinExistence type="predicted"/>
<reference evidence="1" key="1">
    <citation type="submission" date="2019-02" db="EMBL/GenBank/DDBJ databases">
        <title>Draft genome of the type strain Pelomonas aquatica CCUG 52575T.</title>
        <authorList>
            <person name="Gomila M."/>
            <person name="Lalucat J."/>
        </authorList>
    </citation>
    <scope>NUCLEOTIDE SEQUENCE</scope>
    <source>
        <strain evidence="1">CCUG 52575</strain>
    </source>
</reference>
<keyword evidence="2" id="KW-1185">Reference proteome</keyword>
<evidence type="ECO:0000313" key="1">
    <source>
        <dbReference type="EMBL" id="MDG0861723.1"/>
    </source>
</evidence>
<comment type="caution">
    <text evidence="1">The sequence shown here is derived from an EMBL/GenBank/DDBJ whole genome shotgun (WGS) entry which is preliminary data.</text>
</comment>
<dbReference type="EMBL" id="SGUG01000005">
    <property type="protein sequence ID" value="MDG0861723.1"/>
    <property type="molecule type" value="Genomic_DNA"/>
</dbReference>
<dbReference type="Proteomes" id="UP001152766">
    <property type="component" value="Unassembled WGS sequence"/>
</dbReference>